<feature type="compositionally biased region" description="Polar residues" evidence="1">
    <location>
        <begin position="87"/>
        <end position="96"/>
    </location>
</feature>
<comment type="caution">
    <text evidence="2">The sequence shown here is derived from an EMBL/GenBank/DDBJ whole genome shotgun (WGS) entry which is preliminary data.</text>
</comment>
<evidence type="ECO:0000313" key="3">
    <source>
        <dbReference type="Proteomes" id="UP000521943"/>
    </source>
</evidence>
<feature type="region of interest" description="Disordered" evidence="1">
    <location>
        <begin position="453"/>
        <end position="479"/>
    </location>
</feature>
<protein>
    <submittedName>
        <fullName evidence="2">Uncharacterized protein</fullName>
    </submittedName>
</protein>
<feature type="region of interest" description="Disordered" evidence="1">
    <location>
        <begin position="185"/>
        <end position="237"/>
    </location>
</feature>
<evidence type="ECO:0000256" key="1">
    <source>
        <dbReference type="SAM" id="MobiDB-lite"/>
    </source>
</evidence>
<feature type="region of interest" description="Disordered" evidence="1">
    <location>
        <begin position="349"/>
        <end position="394"/>
    </location>
</feature>
<dbReference type="OrthoDB" id="5396103at2759"/>
<organism evidence="2 3">
    <name type="scientific">Ephemerocybe angulata</name>
    <dbReference type="NCBI Taxonomy" id="980116"/>
    <lineage>
        <taxon>Eukaryota</taxon>
        <taxon>Fungi</taxon>
        <taxon>Dikarya</taxon>
        <taxon>Basidiomycota</taxon>
        <taxon>Agaricomycotina</taxon>
        <taxon>Agaricomycetes</taxon>
        <taxon>Agaricomycetidae</taxon>
        <taxon>Agaricales</taxon>
        <taxon>Agaricineae</taxon>
        <taxon>Psathyrellaceae</taxon>
        <taxon>Ephemerocybe</taxon>
    </lineage>
</organism>
<evidence type="ECO:0000313" key="2">
    <source>
        <dbReference type="EMBL" id="KAF6766604.1"/>
    </source>
</evidence>
<keyword evidence="3" id="KW-1185">Reference proteome</keyword>
<sequence>MPKDYSRPSLPTSSQDFALPPSSSPGGGSFSSVDDPNFLFHRMRRQSLLQRSHHSPLANTLSFHARRRSQTAMIAEESESERERMSTDSPSSSENHTPPLKSIENGEEDVAPATVKPPKATKTPLTPPRRRSSASMDSDMPTIFNRRLNFPLKQPRILKILSEPRPEEDEVKSEAAFQRLIHSSSDVPRTPRPFIDRGRYPEEAGHEEEAQREGTPSDDELELDDTPFAYNSSSGTQPINIIRGRAMRTPGGSAANSVAGSVAGSVNGDDQTMSISEASSSFSGPAPMDVDMVRNVLGPVRVNRTQNMMQAFGSPLLSSIPTAMPHNSWRYTPPPTAVSVVRANKRKLDDSRFDPYPTSSKRRAVSPSMHYLNRESHSATNSPMGRTSTSRHPISIPISIPMSIPGSSVSSAASSPTISGAYPHYPRMVSNTSSPTMRSAPMLLQASPIIRPIPRRRIDGEERDVENTGQQVQGLQLGE</sequence>
<feature type="compositionally biased region" description="Basic and acidic residues" evidence="1">
    <location>
        <begin position="194"/>
        <end position="212"/>
    </location>
</feature>
<feature type="region of interest" description="Disordered" evidence="1">
    <location>
        <begin position="1"/>
        <end position="36"/>
    </location>
</feature>
<name>A0A8H6IKW0_9AGAR</name>
<feature type="compositionally biased region" description="Polar residues" evidence="1">
    <location>
        <begin position="467"/>
        <end position="479"/>
    </location>
</feature>
<feature type="compositionally biased region" description="Acidic residues" evidence="1">
    <location>
        <begin position="216"/>
        <end position="225"/>
    </location>
</feature>
<dbReference type="EMBL" id="JACGCI010000001">
    <property type="protein sequence ID" value="KAF6766604.1"/>
    <property type="molecule type" value="Genomic_DNA"/>
</dbReference>
<reference evidence="2 3" key="1">
    <citation type="submission" date="2020-07" db="EMBL/GenBank/DDBJ databases">
        <title>Comparative genomics of pyrophilous fungi reveals a link between fire events and developmental genes.</title>
        <authorList>
            <consortium name="DOE Joint Genome Institute"/>
            <person name="Steindorff A.S."/>
            <person name="Carver A."/>
            <person name="Calhoun S."/>
            <person name="Stillman K."/>
            <person name="Liu H."/>
            <person name="Lipzen A."/>
            <person name="Pangilinan J."/>
            <person name="Labutti K."/>
            <person name="Bruns T.D."/>
            <person name="Grigoriev I.V."/>
        </authorList>
    </citation>
    <scope>NUCLEOTIDE SEQUENCE [LARGE SCALE GENOMIC DNA]</scope>
    <source>
        <strain evidence="2 3">CBS 144469</strain>
    </source>
</reference>
<proteinExistence type="predicted"/>
<feature type="region of interest" description="Disordered" evidence="1">
    <location>
        <begin position="49"/>
        <end position="140"/>
    </location>
</feature>
<dbReference type="Proteomes" id="UP000521943">
    <property type="component" value="Unassembled WGS sequence"/>
</dbReference>
<feature type="compositionally biased region" description="Low complexity" evidence="1">
    <location>
        <begin position="111"/>
        <end position="124"/>
    </location>
</feature>
<accession>A0A8H6IKW0</accession>
<gene>
    <name evidence="2" type="ORF">DFP72DRAFT_25828</name>
</gene>
<dbReference type="AlphaFoldDB" id="A0A8H6IKW0"/>
<feature type="compositionally biased region" description="Polar residues" evidence="1">
    <location>
        <begin position="378"/>
        <end position="387"/>
    </location>
</feature>